<feature type="repeat" description="ANK" evidence="3">
    <location>
        <begin position="644"/>
        <end position="676"/>
    </location>
</feature>
<dbReference type="Pfam" id="PF00023">
    <property type="entry name" value="Ank"/>
    <property type="match status" value="1"/>
</dbReference>
<feature type="compositionally biased region" description="Basic residues" evidence="5">
    <location>
        <begin position="31"/>
        <end position="40"/>
    </location>
</feature>
<comment type="caution">
    <text evidence="6">The sequence shown here is derived from an EMBL/GenBank/DDBJ whole genome shotgun (WGS) entry which is preliminary data.</text>
</comment>
<feature type="repeat" description="ANK" evidence="3">
    <location>
        <begin position="544"/>
        <end position="576"/>
    </location>
</feature>
<feature type="compositionally biased region" description="Low complexity" evidence="5">
    <location>
        <begin position="56"/>
        <end position="66"/>
    </location>
</feature>
<evidence type="ECO:0000256" key="1">
    <source>
        <dbReference type="ARBA" id="ARBA00022737"/>
    </source>
</evidence>
<feature type="region of interest" description="Disordered" evidence="5">
    <location>
        <begin position="763"/>
        <end position="836"/>
    </location>
</feature>
<keyword evidence="4" id="KW-0175">Coiled coil</keyword>
<protein>
    <submittedName>
        <fullName evidence="6">Ankyrin repeat domain-containing protein 50</fullName>
    </submittedName>
</protein>
<dbReference type="PROSITE" id="PS50297">
    <property type="entry name" value="ANK_REP_REGION"/>
    <property type="match status" value="5"/>
</dbReference>
<keyword evidence="7" id="KW-1185">Reference proteome</keyword>
<dbReference type="PROSITE" id="PS50088">
    <property type="entry name" value="ANK_REPEAT"/>
    <property type="match status" value="5"/>
</dbReference>
<gene>
    <name evidence="6" type="ORF">Ctob_015407</name>
</gene>
<dbReference type="InterPro" id="IPR050776">
    <property type="entry name" value="Ank_Repeat/CDKN_Inhibitor"/>
</dbReference>
<feature type="region of interest" description="Disordered" evidence="5">
    <location>
        <begin position="22"/>
        <end position="75"/>
    </location>
</feature>
<feature type="region of interest" description="Disordered" evidence="5">
    <location>
        <begin position="163"/>
        <end position="333"/>
    </location>
</feature>
<keyword evidence="2 3" id="KW-0040">ANK repeat</keyword>
<evidence type="ECO:0000313" key="6">
    <source>
        <dbReference type="EMBL" id="KOO35558.1"/>
    </source>
</evidence>
<dbReference type="OrthoDB" id="4772757at2759"/>
<feature type="compositionally biased region" description="Basic and acidic residues" evidence="5">
    <location>
        <begin position="270"/>
        <end position="288"/>
    </location>
</feature>
<reference evidence="7" key="1">
    <citation type="journal article" date="2015" name="PLoS Genet.">
        <title>Genome Sequence and Transcriptome Analyses of Chrysochromulina tobin: Metabolic Tools for Enhanced Algal Fitness in the Prominent Order Prymnesiales (Haptophyceae).</title>
        <authorList>
            <person name="Hovde B.T."/>
            <person name="Deodato C.R."/>
            <person name="Hunsperger H.M."/>
            <person name="Ryken S.A."/>
            <person name="Yost W."/>
            <person name="Jha R.K."/>
            <person name="Patterson J."/>
            <person name="Monnat R.J. Jr."/>
            <person name="Barlow S.B."/>
            <person name="Starkenburg S.R."/>
            <person name="Cattolico R.A."/>
        </authorList>
    </citation>
    <scope>NUCLEOTIDE SEQUENCE</scope>
    <source>
        <strain evidence="7">CCMP291</strain>
    </source>
</reference>
<dbReference type="AlphaFoldDB" id="A0A0M0KAW8"/>
<feature type="compositionally biased region" description="Polar residues" evidence="5">
    <location>
        <begin position="763"/>
        <end position="816"/>
    </location>
</feature>
<evidence type="ECO:0000256" key="2">
    <source>
        <dbReference type="ARBA" id="ARBA00023043"/>
    </source>
</evidence>
<keyword evidence="1" id="KW-0677">Repeat</keyword>
<feature type="repeat" description="ANK" evidence="3">
    <location>
        <begin position="677"/>
        <end position="709"/>
    </location>
</feature>
<dbReference type="InterPro" id="IPR036770">
    <property type="entry name" value="Ankyrin_rpt-contain_sf"/>
</dbReference>
<dbReference type="Proteomes" id="UP000037460">
    <property type="component" value="Unassembled WGS sequence"/>
</dbReference>
<name>A0A0M0KAW8_9EUKA</name>
<proteinExistence type="predicted"/>
<feature type="compositionally biased region" description="Basic and acidic residues" evidence="5">
    <location>
        <begin position="41"/>
        <end position="51"/>
    </location>
</feature>
<evidence type="ECO:0000313" key="7">
    <source>
        <dbReference type="Proteomes" id="UP000037460"/>
    </source>
</evidence>
<dbReference type="PANTHER" id="PTHR24201">
    <property type="entry name" value="ANK_REP_REGION DOMAIN-CONTAINING PROTEIN"/>
    <property type="match status" value="1"/>
</dbReference>
<dbReference type="SMART" id="SM00248">
    <property type="entry name" value="ANK"/>
    <property type="match status" value="6"/>
</dbReference>
<sequence>MAEPMMPDEQLLIAEPWSEWTDKPLSDASHLHNKLSSRSRKSVDDLLESAKRRQQNAEAALAAKRAQQSERLHTERLHEEEVRAKHNASIAAIGEKTQRQQAAAEALRAAKLQQQAERLKRDEERAELVRQRKVSIGDTERGFGDEANSSRAHGETVIDLPWAMFGTGSTPSKDSRPPADSPLHHKLSSRTRKSVEQIMEETNKRNAKAAEQKARLDSERKQHTAREHERAQKVTERREGHLNDIDQTSHRKQESADAFRNAKLQQQAERLARERARAEEVRRRRMESNEVGPPEDATETPQGSPTPLGGRSLNSMQPSSGAASSSSSPASPVELMGALPAELSARRRRREVIAPVPFQAEFNENTHVMDIVAAAWTDKPSTVPTELAERLSARHTKSPEEILLKHKQRMQTAEEQRAAKHAAESQRLQKEREKEDQVRLRIETNAQAKSDAVACKVDEKMKSADGIQTRKAARLQLAAERKHQREKSAKARQLNATRTFGTTMLDDDDKLRLLKLVKENKLAALQDMAATGELGRLRNFQNHYGDSALILAAWYGHLDVAKLLLDVNGDVDIANCDGNTALNCAAYRGHASMVELLLIEGSEVDVQDNVTGKTALIKAAYGGHHKVVNLLLEAEADPDAVDSQGYGALAFAASFGHREVLASLLEHDADPDVADLFGITPLIHAAARGDFLSVRLLLEAGATATREDVEGKSALDYADSAGFDDVVAILADYASRDPNTAGMLQSTAGAMTERLAQIENVMEEQSMSPNKGSGTQRQFTSREYGSNAPASQREYSNGFVSQRGQLSQRNGGNTARLTPRMPPPQQSARPRVPLGGVGDVANALGTPRGFRGMKASSANVAATKTKITPSDVCKVDAGSMAYLCKKIFNLSVLLEQDTVTEDLSYPTFQIPMIEAY</sequence>
<feature type="repeat" description="ANK" evidence="3">
    <location>
        <begin position="611"/>
        <end position="643"/>
    </location>
</feature>
<feature type="compositionally biased region" description="Basic and acidic residues" evidence="5">
    <location>
        <begin position="201"/>
        <end position="257"/>
    </location>
</feature>
<dbReference type="InterPro" id="IPR002110">
    <property type="entry name" value="Ankyrin_rpt"/>
</dbReference>
<dbReference type="Pfam" id="PF12796">
    <property type="entry name" value="Ank_2"/>
    <property type="match status" value="1"/>
</dbReference>
<dbReference type="PANTHER" id="PTHR24201:SF15">
    <property type="entry name" value="ANKYRIN REPEAT DOMAIN-CONTAINING PROTEIN 66"/>
    <property type="match status" value="1"/>
</dbReference>
<evidence type="ECO:0000256" key="3">
    <source>
        <dbReference type="PROSITE-ProRule" id="PRU00023"/>
    </source>
</evidence>
<feature type="repeat" description="ANK" evidence="3">
    <location>
        <begin position="577"/>
        <end position="609"/>
    </location>
</feature>
<organism evidence="6 7">
    <name type="scientific">Chrysochromulina tobinii</name>
    <dbReference type="NCBI Taxonomy" id="1460289"/>
    <lineage>
        <taxon>Eukaryota</taxon>
        <taxon>Haptista</taxon>
        <taxon>Haptophyta</taxon>
        <taxon>Prymnesiophyceae</taxon>
        <taxon>Prymnesiales</taxon>
        <taxon>Chrysochromulinaceae</taxon>
        <taxon>Chrysochromulina</taxon>
    </lineage>
</organism>
<evidence type="ECO:0000256" key="4">
    <source>
        <dbReference type="SAM" id="Coils"/>
    </source>
</evidence>
<feature type="compositionally biased region" description="Low complexity" evidence="5">
    <location>
        <begin position="318"/>
        <end position="332"/>
    </location>
</feature>
<dbReference type="SUPFAM" id="SSF48403">
    <property type="entry name" value="Ankyrin repeat"/>
    <property type="match status" value="1"/>
</dbReference>
<feature type="region of interest" description="Disordered" evidence="5">
    <location>
        <begin position="410"/>
        <end position="437"/>
    </location>
</feature>
<feature type="compositionally biased region" description="Basic and acidic residues" evidence="5">
    <location>
        <begin position="412"/>
        <end position="437"/>
    </location>
</feature>
<accession>A0A0M0KAW8</accession>
<dbReference type="EMBL" id="JWZX01000819">
    <property type="protein sequence ID" value="KOO35558.1"/>
    <property type="molecule type" value="Genomic_DNA"/>
</dbReference>
<evidence type="ECO:0000256" key="5">
    <source>
        <dbReference type="SAM" id="MobiDB-lite"/>
    </source>
</evidence>
<dbReference type="Gene3D" id="1.25.40.20">
    <property type="entry name" value="Ankyrin repeat-containing domain"/>
    <property type="match status" value="2"/>
</dbReference>
<feature type="coiled-coil region" evidence="4">
    <location>
        <begin position="102"/>
        <end position="132"/>
    </location>
</feature>